<dbReference type="KEGG" id="sgf:HEP81_03846"/>
<keyword evidence="1" id="KW-0732">Signal</keyword>
<reference evidence="2 3" key="1">
    <citation type="submission" date="2020-04" db="EMBL/GenBank/DDBJ databases">
        <title>Characterization and engineering of Streptomyces griseofuscus DSM40191 as a potential heterologous host for expression of BGCs.</title>
        <authorList>
            <person name="Gren T."/>
            <person name="Whitford C.M."/>
            <person name="Mohite O.S."/>
            <person name="Joergensen T.S."/>
            <person name="Nielsen J.B."/>
            <person name="Lee S.Y."/>
            <person name="Weber T."/>
        </authorList>
    </citation>
    <scope>NUCLEOTIDE SEQUENCE [LARGE SCALE GENOMIC DNA]</scope>
    <source>
        <strain evidence="2 3">DSM 40191</strain>
    </source>
</reference>
<evidence type="ECO:0000313" key="3">
    <source>
        <dbReference type="Proteomes" id="UP000516422"/>
    </source>
</evidence>
<protein>
    <submittedName>
        <fullName evidence="2">Uncharacterized protein</fullName>
    </submittedName>
</protein>
<sequence>MRRFLIAVTGLLAVFALGTASSHHGAPERGTRVQASCHAMPPGMRGTCADSSWGG</sequence>
<name>A0A7H1Q1G4_9ACTN</name>
<proteinExistence type="predicted"/>
<dbReference type="EMBL" id="CP051006">
    <property type="protein sequence ID" value="QNT94144.1"/>
    <property type="molecule type" value="Genomic_DNA"/>
</dbReference>
<evidence type="ECO:0000256" key="1">
    <source>
        <dbReference type="SAM" id="SignalP"/>
    </source>
</evidence>
<feature type="chain" id="PRO_5028878653" evidence="1">
    <location>
        <begin position="26"/>
        <end position="55"/>
    </location>
</feature>
<dbReference type="Proteomes" id="UP000516422">
    <property type="component" value="Chromosome"/>
</dbReference>
<feature type="signal peptide" evidence="1">
    <location>
        <begin position="1"/>
        <end position="25"/>
    </location>
</feature>
<gene>
    <name evidence="2" type="ORF">HEP81_03846</name>
</gene>
<evidence type="ECO:0000313" key="2">
    <source>
        <dbReference type="EMBL" id="QNT94144.1"/>
    </source>
</evidence>
<dbReference type="AlphaFoldDB" id="A0A7H1Q1G4"/>
<organism evidence="2 3">
    <name type="scientific">Streptomyces griseofuscus</name>
    <dbReference type="NCBI Taxonomy" id="146922"/>
    <lineage>
        <taxon>Bacteria</taxon>
        <taxon>Bacillati</taxon>
        <taxon>Actinomycetota</taxon>
        <taxon>Actinomycetes</taxon>
        <taxon>Kitasatosporales</taxon>
        <taxon>Streptomycetaceae</taxon>
        <taxon>Streptomyces</taxon>
    </lineage>
</organism>
<accession>A0A7H1Q1G4</accession>